<dbReference type="Proteomes" id="UP000515124">
    <property type="component" value="Unplaced"/>
</dbReference>
<dbReference type="InterPro" id="IPR002715">
    <property type="entry name" value="Nas_poly-pep-assoc_cplx_dom"/>
</dbReference>
<dbReference type="CDD" id="cd22054">
    <property type="entry name" value="NAC_NACA"/>
    <property type="match status" value="1"/>
</dbReference>
<evidence type="ECO:0000259" key="3">
    <source>
        <dbReference type="PROSITE" id="PS51151"/>
    </source>
</evidence>
<organism evidence="4 5">
    <name type="scientific">Prunus avium</name>
    <name type="common">Cherry</name>
    <name type="synonym">Cerasus avium</name>
    <dbReference type="NCBI Taxonomy" id="42229"/>
    <lineage>
        <taxon>Eukaryota</taxon>
        <taxon>Viridiplantae</taxon>
        <taxon>Streptophyta</taxon>
        <taxon>Embryophyta</taxon>
        <taxon>Tracheophyta</taxon>
        <taxon>Spermatophyta</taxon>
        <taxon>Magnoliopsida</taxon>
        <taxon>eudicotyledons</taxon>
        <taxon>Gunneridae</taxon>
        <taxon>Pentapetalae</taxon>
        <taxon>rosids</taxon>
        <taxon>fabids</taxon>
        <taxon>Rosales</taxon>
        <taxon>Rosaceae</taxon>
        <taxon>Amygdaloideae</taxon>
        <taxon>Amygdaleae</taxon>
        <taxon>Prunus</taxon>
    </lineage>
</organism>
<feature type="domain" description="NAC-A/B" evidence="3">
    <location>
        <begin position="76"/>
        <end position="141"/>
    </location>
</feature>
<dbReference type="PROSITE" id="PS51151">
    <property type="entry name" value="NAC_AB"/>
    <property type="match status" value="1"/>
</dbReference>
<sequence>MSPAPLVHAEAADDVLSTDQPLKHSHQNKKEDEVVVEDVKDDNDRDEDDEDDDDDDDDDDDKEDGAQGGNESSKQSRSEKKSRKAMLKLGMKPVTGVSRVTIKRTKNILFFISKPDVFKSPNSETYVIFGEAKIEDLSSQLQTQAAQQFRMPDMSSVMSKSEISAAAAGAQADEEEEEVDEAGVEPRDIDLVMTQAGVSRSKAVKALKTHSGDIVSAIMELTT</sequence>
<dbReference type="SMART" id="SM01407">
    <property type="entry name" value="NAC"/>
    <property type="match status" value="1"/>
</dbReference>
<reference evidence="5" key="1">
    <citation type="submission" date="2025-08" db="UniProtKB">
        <authorList>
            <consortium name="RefSeq"/>
        </authorList>
    </citation>
    <scope>IDENTIFICATION</scope>
</reference>
<evidence type="ECO:0000313" key="5">
    <source>
        <dbReference type="RefSeq" id="XP_021805465.1"/>
    </source>
</evidence>
<gene>
    <name evidence="5" type="primary">LOC110749624</name>
</gene>
<feature type="region of interest" description="Disordered" evidence="2">
    <location>
        <begin position="164"/>
        <end position="186"/>
    </location>
</feature>
<dbReference type="InterPro" id="IPR044034">
    <property type="entry name" value="NAC-like_UBA"/>
</dbReference>
<evidence type="ECO:0000256" key="1">
    <source>
        <dbReference type="ARBA" id="ARBA00004000"/>
    </source>
</evidence>
<dbReference type="AlphaFoldDB" id="A0A6P5RKQ3"/>
<dbReference type="Pfam" id="PF19026">
    <property type="entry name" value="UBA_HYPK"/>
    <property type="match status" value="1"/>
</dbReference>
<dbReference type="FunFam" id="1.10.8.10:FF:000006">
    <property type="entry name" value="Putative nascent polypeptide-associated complex subunit alpha"/>
    <property type="match status" value="1"/>
</dbReference>
<dbReference type="InterPro" id="IPR016641">
    <property type="entry name" value="EGD2/NACA0like"/>
</dbReference>
<keyword evidence="4" id="KW-1185">Reference proteome</keyword>
<protein>
    <submittedName>
        <fullName evidence="5">Nascent polypeptide-associated complex subunit alpha-like protein 2</fullName>
    </submittedName>
</protein>
<evidence type="ECO:0000256" key="2">
    <source>
        <dbReference type="SAM" id="MobiDB-lite"/>
    </source>
</evidence>
<dbReference type="GeneID" id="110749624"/>
<dbReference type="FunFam" id="2.20.70.30:FF:000002">
    <property type="entry name" value="Nascent polypeptide-associated complex (NAC), alpha subunit"/>
    <property type="match status" value="1"/>
</dbReference>
<evidence type="ECO:0000313" key="4">
    <source>
        <dbReference type="Proteomes" id="UP000515124"/>
    </source>
</evidence>
<feature type="region of interest" description="Disordered" evidence="2">
    <location>
        <begin position="1"/>
        <end position="87"/>
    </location>
</feature>
<dbReference type="Gene3D" id="1.10.8.10">
    <property type="entry name" value="DNA helicase RuvA subunit, C-terminal domain"/>
    <property type="match status" value="1"/>
</dbReference>
<proteinExistence type="predicted"/>
<dbReference type="PANTHER" id="PTHR21713">
    <property type="entry name" value="NASCENT POLYPEPTIDE ASSOCIATED COMPLEX ALPHA SUBUNIT-RELATED"/>
    <property type="match status" value="1"/>
</dbReference>
<accession>A0A6P5RKQ3</accession>
<dbReference type="RefSeq" id="XP_021805465.1">
    <property type="nucleotide sequence ID" value="XM_021949773.1"/>
</dbReference>
<name>A0A6P5RKQ3_PRUAV</name>
<dbReference type="KEGG" id="pavi:110749624"/>
<dbReference type="CDD" id="cd14358">
    <property type="entry name" value="UBA_NAC_euk"/>
    <property type="match status" value="1"/>
</dbReference>
<dbReference type="Gene3D" id="2.20.70.30">
    <property type="entry name" value="Nascent polypeptide-associated complex domain"/>
    <property type="match status" value="1"/>
</dbReference>
<feature type="compositionally biased region" description="Acidic residues" evidence="2">
    <location>
        <begin position="34"/>
        <end position="63"/>
    </location>
</feature>
<comment type="function">
    <text evidence="1">May promote appropriate targeting of ribosome-nascent polypeptide complexes.</text>
</comment>
<dbReference type="Pfam" id="PF01849">
    <property type="entry name" value="NAC"/>
    <property type="match status" value="1"/>
</dbReference>
<dbReference type="InterPro" id="IPR038187">
    <property type="entry name" value="NAC_A/B_dom_sf"/>
</dbReference>
<feature type="compositionally biased region" description="Acidic residues" evidence="2">
    <location>
        <begin position="172"/>
        <end position="183"/>
    </location>
</feature>
<dbReference type="GO" id="GO:0005854">
    <property type="term" value="C:nascent polypeptide-associated complex"/>
    <property type="evidence" value="ECO:0007669"/>
    <property type="project" value="InterPro"/>
</dbReference>